<feature type="compositionally biased region" description="Low complexity" evidence="5">
    <location>
        <begin position="261"/>
        <end position="279"/>
    </location>
</feature>
<dbReference type="PROSITE" id="PS50088">
    <property type="entry name" value="ANK_REPEAT"/>
    <property type="match status" value="1"/>
</dbReference>
<keyword evidence="8" id="KW-1185">Reference proteome</keyword>
<organism evidence="7 8">
    <name type="scientific">Apatococcus lobatus</name>
    <dbReference type="NCBI Taxonomy" id="904363"/>
    <lineage>
        <taxon>Eukaryota</taxon>
        <taxon>Viridiplantae</taxon>
        <taxon>Chlorophyta</taxon>
        <taxon>core chlorophytes</taxon>
        <taxon>Trebouxiophyceae</taxon>
        <taxon>Chlorellales</taxon>
        <taxon>Chlorellaceae</taxon>
        <taxon>Apatococcus</taxon>
    </lineage>
</organism>
<dbReference type="AlphaFoldDB" id="A0AAW1Q2Q0"/>
<name>A0AAW1Q2Q0_9CHLO</name>
<dbReference type="Gene3D" id="3.30.710.10">
    <property type="entry name" value="Potassium Channel Kv1.1, Chain A"/>
    <property type="match status" value="2"/>
</dbReference>
<dbReference type="GO" id="GO:0005737">
    <property type="term" value="C:cytoplasm"/>
    <property type="evidence" value="ECO:0007669"/>
    <property type="project" value="TreeGrafter"/>
</dbReference>
<evidence type="ECO:0000313" key="8">
    <source>
        <dbReference type="Proteomes" id="UP001438707"/>
    </source>
</evidence>
<keyword evidence="2" id="KW-0677">Repeat</keyword>
<dbReference type="GO" id="GO:0000151">
    <property type="term" value="C:ubiquitin ligase complex"/>
    <property type="evidence" value="ECO:0007669"/>
    <property type="project" value="TreeGrafter"/>
</dbReference>
<feature type="compositionally biased region" description="Polar residues" evidence="5">
    <location>
        <begin position="373"/>
        <end position="386"/>
    </location>
</feature>
<dbReference type="Pfam" id="PF00651">
    <property type="entry name" value="BTB"/>
    <property type="match status" value="2"/>
</dbReference>
<feature type="region of interest" description="Disordered" evidence="5">
    <location>
        <begin position="341"/>
        <end position="460"/>
    </location>
</feature>
<dbReference type="Pfam" id="PF12796">
    <property type="entry name" value="Ank_2"/>
    <property type="match status" value="1"/>
</dbReference>
<sequence length="744" mass="81264">MPRMPDDYNIFSAVRHGDFDRVQYLIEVQGCQLQQHDEWSATPLYYASLTGHRKLVKYLLKRGARCEQKTYDGERILYAALTDDIRRLLLDEGFQRQEARRFDLYLEFVEDCFNRPSAFPDLEILVGDTALHVHRCILAARCPTLCKWALEDWKRLGNGAVACPSHVSAAALQGLLRWAYNCCLSMPGEAVEACQALCRDADMPWLAEQLGREAQGQGDMAWSPMRDEFTSILVEPPRKEIKQAMQRDLGRLVTNAVPALQQPSQSSQPSSQMIASSPSTAAAALRDHQQLSGVHATSCNHAEADTAALNSQMAGSVNLSKDSAAAAAAAEFGQGCGQIPVDADLRPGAPASPDSQQPCDRLGQPQPVHEAAASQQPCDRMGQSQPAHEAPDCQQFSSSDFGRNVDSNHNSHGLDPSVSFSEGTSATSSQPSSNVVAAQPGSRGESAENPFSEGESPGVSDQHADVQLNVHGAAFYCHRMFLCGRSEYFATMLTSGFLEAEKAGKGLLQLSLEETDPQVVAAALQWVYTDELDVNLDGNMLLQVMQLADRMLMEGLKAKCAMLLHPFVTPGVALPLLQQAMEMDNDRLTESCIKCIAVNLLELAPQPLFASLVQASSRTVRDREETDTVPLVDDLRYHLEQLHGDGELSSGDEDDADALFPMLEQMNSSAANHAESSQHNPGQAILHPDGHVLLECQDQPNDSADSSFHAPAHNHQHLDGHVLSERRQKLAMLEQVLEDLGIDA</sequence>
<dbReference type="PROSITE" id="PS50097">
    <property type="entry name" value="BTB"/>
    <property type="match status" value="1"/>
</dbReference>
<dbReference type="PANTHER" id="PTHR46231:SF1">
    <property type="entry name" value="ANKYRIN REPEAT AND BTB_POZ DOMAIN-CONTAINING PROTEIN 1"/>
    <property type="match status" value="1"/>
</dbReference>
<dbReference type="InterPro" id="IPR002110">
    <property type="entry name" value="Ankyrin_rpt"/>
</dbReference>
<feature type="domain" description="BTB" evidence="6">
    <location>
        <begin position="464"/>
        <end position="536"/>
    </location>
</feature>
<dbReference type="PANTHER" id="PTHR46231">
    <property type="entry name" value="ANKYRIN REPEAT AND BTB/POZ DOMAIN-CONTAINING PROTEIN 1"/>
    <property type="match status" value="1"/>
</dbReference>
<evidence type="ECO:0000256" key="2">
    <source>
        <dbReference type="ARBA" id="ARBA00022737"/>
    </source>
</evidence>
<protein>
    <recommendedName>
        <fullName evidence="6">BTB domain-containing protein</fullName>
    </recommendedName>
</protein>
<dbReference type="InterPro" id="IPR044515">
    <property type="entry name" value="ABTB1"/>
</dbReference>
<dbReference type="SMART" id="SM00225">
    <property type="entry name" value="BTB"/>
    <property type="match status" value="2"/>
</dbReference>
<dbReference type="SUPFAM" id="SSF54695">
    <property type="entry name" value="POZ domain"/>
    <property type="match status" value="2"/>
</dbReference>
<evidence type="ECO:0000256" key="1">
    <source>
        <dbReference type="ARBA" id="ARBA00004906"/>
    </source>
</evidence>
<evidence type="ECO:0000256" key="3">
    <source>
        <dbReference type="ARBA" id="ARBA00023043"/>
    </source>
</evidence>
<feature type="region of interest" description="Disordered" evidence="5">
    <location>
        <begin position="260"/>
        <end position="289"/>
    </location>
</feature>
<dbReference type="CDD" id="cd18186">
    <property type="entry name" value="BTB_POZ_ZBTB_KLHL-like"/>
    <property type="match status" value="1"/>
</dbReference>
<feature type="compositionally biased region" description="Polar residues" evidence="5">
    <location>
        <begin position="418"/>
        <end position="436"/>
    </location>
</feature>
<comment type="caution">
    <text evidence="7">The sequence shown here is derived from an EMBL/GenBank/DDBJ whole genome shotgun (WGS) entry which is preliminary data.</text>
</comment>
<reference evidence="7 8" key="1">
    <citation type="journal article" date="2024" name="Nat. Commun.">
        <title>Phylogenomics reveals the evolutionary origins of lichenization in chlorophyte algae.</title>
        <authorList>
            <person name="Puginier C."/>
            <person name="Libourel C."/>
            <person name="Otte J."/>
            <person name="Skaloud P."/>
            <person name="Haon M."/>
            <person name="Grisel S."/>
            <person name="Petersen M."/>
            <person name="Berrin J.G."/>
            <person name="Delaux P.M."/>
            <person name="Dal Grande F."/>
            <person name="Keller J."/>
        </authorList>
    </citation>
    <scope>NUCLEOTIDE SEQUENCE [LARGE SCALE GENOMIC DNA]</scope>
    <source>
        <strain evidence="7 8">SAG 2145</strain>
    </source>
</reference>
<feature type="repeat" description="ANK" evidence="4">
    <location>
        <begin position="39"/>
        <end position="71"/>
    </location>
</feature>
<dbReference type="PROSITE" id="PS50297">
    <property type="entry name" value="ANK_REP_REGION"/>
    <property type="match status" value="1"/>
</dbReference>
<evidence type="ECO:0000256" key="5">
    <source>
        <dbReference type="SAM" id="MobiDB-lite"/>
    </source>
</evidence>
<keyword evidence="3 4" id="KW-0040">ANK repeat</keyword>
<evidence type="ECO:0000259" key="6">
    <source>
        <dbReference type="PROSITE" id="PS50097"/>
    </source>
</evidence>
<proteinExistence type="predicted"/>
<comment type="pathway">
    <text evidence="1">Protein modification; protein ubiquitination.</text>
</comment>
<dbReference type="SUPFAM" id="SSF48403">
    <property type="entry name" value="Ankyrin repeat"/>
    <property type="match status" value="1"/>
</dbReference>
<gene>
    <name evidence="7" type="ORF">WJX74_002361</name>
</gene>
<accession>A0AAW1Q2Q0</accession>
<dbReference type="Proteomes" id="UP001438707">
    <property type="component" value="Unassembled WGS sequence"/>
</dbReference>
<dbReference type="InterPro" id="IPR036770">
    <property type="entry name" value="Ankyrin_rpt-contain_sf"/>
</dbReference>
<dbReference type="EMBL" id="JALJOS010000093">
    <property type="protein sequence ID" value="KAK9816051.1"/>
    <property type="molecule type" value="Genomic_DNA"/>
</dbReference>
<dbReference type="InterPro" id="IPR011333">
    <property type="entry name" value="SKP1/BTB/POZ_sf"/>
</dbReference>
<evidence type="ECO:0000256" key="4">
    <source>
        <dbReference type="PROSITE-ProRule" id="PRU00023"/>
    </source>
</evidence>
<feature type="compositionally biased region" description="Polar residues" evidence="5">
    <location>
        <begin position="394"/>
        <end position="411"/>
    </location>
</feature>
<evidence type="ECO:0000313" key="7">
    <source>
        <dbReference type="EMBL" id="KAK9816051.1"/>
    </source>
</evidence>
<feature type="region of interest" description="Disordered" evidence="5">
    <location>
        <begin position="696"/>
        <end position="718"/>
    </location>
</feature>
<dbReference type="InterPro" id="IPR000210">
    <property type="entry name" value="BTB/POZ_dom"/>
</dbReference>
<dbReference type="Gene3D" id="1.25.40.20">
    <property type="entry name" value="Ankyrin repeat-containing domain"/>
    <property type="match status" value="1"/>
</dbReference>